<dbReference type="Proteomes" id="UP000826300">
    <property type="component" value="Chromosome"/>
</dbReference>
<reference evidence="1" key="1">
    <citation type="submission" date="2021-02" db="EMBL/GenBank/DDBJ databases">
        <title>Rhodobacter shimadae sp. nov., an aerobic anoxygenic phototrophic bacterium isolated from a hot spring.</title>
        <authorList>
            <person name="Muramatsu S."/>
            <person name="Haruta S."/>
            <person name="Hirose S."/>
            <person name="Hanada S."/>
        </authorList>
    </citation>
    <scope>NUCLEOTIDE SEQUENCE</scope>
    <source>
        <strain evidence="1">N10</strain>
    </source>
</reference>
<proteinExistence type="predicted"/>
<name>A0A8G1ECH8_9RHOB</name>
<accession>A0A8G1ECH8</accession>
<dbReference type="Pfam" id="PF07237">
    <property type="entry name" value="DUF1428"/>
    <property type="match status" value="1"/>
</dbReference>
<dbReference type="SUPFAM" id="SSF54909">
    <property type="entry name" value="Dimeric alpha+beta barrel"/>
    <property type="match status" value="1"/>
</dbReference>
<dbReference type="EMBL" id="CP069370">
    <property type="protein sequence ID" value="QYZ68399.1"/>
    <property type="molecule type" value="Genomic_DNA"/>
</dbReference>
<keyword evidence="2" id="KW-1185">Reference proteome</keyword>
<dbReference type="Gene3D" id="3.30.70.100">
    <property type="match status" value="1"/>
</dbReference>
<evidence type="ECO:0000313" key="1">
    <source>
        <dbReference type="EMBL" id="QYZ68399.1"/>
    </source>
</evidence>
<dbReference type="RefSeq" id="WP_220660622.1">
    <property type="nucleotide sequence ID" value="NZ_CP069370.1"/>
</dbReference>
<dbReference type="PIRSF" id="PIRSF007028">
    <property type="entry name" value="UCP007028"/>
    <property type="match status" value="1"/>
</dbReference>
<organism evidence="1 2">
    <name type="scientific">Neotabrizicola shimadae</name>
    <dbReference type="NCBI Taxonomy" id="2807096"/>
    <lineage>
        <taxon>Bacteria</taxon>
        <taxon>Pseudomonadati</taxon>
        <taxon>Pseudomonadota</taxon>
        <taxon>Alphaproteobacteria</taxon>
        <taxon>Rhodobacterales</taxon>
        <taxon>Paracoccaceae</taxon>
        <taxon>Neotabrizicola</taxon>
    </lineage>
</organism>
<gene>
    <name evidence="1" type="ORF">JO391_11425</name>
</gene>
<dbReference type="AlphaFoldDB" id="A0A8G1ECH8"/>
<evidence type="ECO:0000313" key="2">
    <source>
        <dbReference type="Proteomes" id="UP000826300"/>
    </source>
</evidence>
<sequence length="114" mass="12945">MSYVSGFVAAVPQSRKEEYLRFSTLMASIFRDHGATRVVETWEADVPDGKLTDFRRAVQAEPGEAIVFSWLEFPSREVCDRGFESAMQDPRTPKDMPFDGKRMIFGGFDKILEG</sequence>
<dbReference type="InterPro" id="IPR011008">
    <property type="entry name" value="Dimeric_a/b-barrel"/>
</dbReference>
<dbReference type="InterPro" id="IPR009874">
    <property type="entry name" value="DUF1428"/>
</dbReference>
<dbReference type="KEGG" id="nsm:JO391_11425"/>
<protein>
    <submittedName>
        <fullName evidence="1">DUF1428 domain-containing protein</fullName>
    </submittedName>
</protein>